<protein>
    <submittedName>
        <fullName evidence="2">Uncharacterized protein</fullName>
    </submittedName>
</protein>
<evidence type="ECO:0000313" key="2">
    <source>
        <dbReference type="EMBL" id="PIL37266.1"/>
    </source>
</evidence>
<feature type="transmembrane region" description="Helical" evidence="1">
    <location>
        <begin position="311"/>
        <end position="331"/>
    </location>
</feature>
<keyword evidence="1" id="KW-0472">Membrane</keyword>
<reference evidence="2 3" key="1">
    <citation type="journal article" date="2015" name="Sci. Rep.">
        <title>Chromosome-level genome map provides insights into diverse defense mechanisms in the medicinal fungus Ganoderma sinense.</title>
        <authorList>
            <person name="Zhu Y."/>
            <person name="Xu J."/>
            <person name="Sun C."/>
            <person name="Zhou S."/>
            <person name="Xu H."/>
            <person name="Nelson D.R."/>
            <person name="Qian J."/>
            <person name="Song J."/>
            <person name="Luo H."/>
            <person name="Xiang L."/>
            <person name="Li Y."/>
            <person name="Xu Z."/>
            <person name="Ji A."/>
            <person name="Wang L."/>
            <person name="Lu S."/>
            <person name="Hayward A."/>
            <person name="Sun W."/>
            <person name="Li X."/>
            <person name="Schwartz D.C."/>
            <person name="Wang Y."/>
            <person name="Chen S."/>
        </authorList>
    </citation>
    <scope>NUCLEOTIDE SEQUENCE [LARGE SCALE GENOMIC DNA]</scope>
    <source>
        <strain evidence="2 3">ZZ0214-1</strain>
    </source>
</reference>
<evidence type="ECO:0000313" key="3">
    <source>
        <dbReference type="Proteomes" id="UP000230002"/>
    </source>
</evidence>
<sequence>MVLATKLKTSVVPARSQSETAAARQAHVPCTIDQTDAIPHPLKVILVRTDPFEQCSMTSESSLYLAFTTVPPTDGSDVNLSARQLTHGQAAVRWRGNLLGFRARDMDGPHSGYLPATMDDLPAFVEFLLTYQPPRFTRLRLFDSAAAAFHHPGHNHDAAGPEGTGSRLPAGEIEDVLAYQLGTKMLAMCLPLPNAAADSDPRGGGAYAANAYGEPSSLARTEVMTPGMGSGAFDFAHHRGRVDILEEMRENHLALEERLRLALRELAGMIEDSETIRKEAVEAAQETALRFSEQALSVQQVLIESYSRVKWICVAIVFVFFVVMVGGASWWSGAQHAWSGIVIANPFEKVVAWSESVLDNIEG</sequence>
<keyword evidence="3" id="KW-1185">Reference proteome</keyword>
<dbReference type="AlphaFoldDB" id="A0A2G8SU09"/>
<comment type="caution">
    <text evidence="2">The sequence shown here is derived from an EMBL/GenBank/DDBJ whole genome shotgun (WGS) entry which is preliminary data.</text>
</comment>
<keyword evidence="1" id="KW-0812">Transmembrane</keyword>
<evidence type="ECO:0000256" key="1">
    <source>
        <dbReference type="SAM" id="Phobius"/>
    </source>
</evidence>
<proteinExistence type="predicted"/>
<accession>A0A2G8SU09</accession>
<dbReference type="EMBL" id="AYKW01000001">
    <property type="protein sequence ID" value="PIL37266.1"/>
    <property type="molecule type" value="Genomic_DNA"/>
</dbReference>
<name>A0A2G8SU09_9APHY</name>
<organism evidence="2 3">
    <name type="scientific">Ganoderma sinense ZZ0214-1</name>
    <dbReference type="NCBI Taxonomy" id="1077348"/>
    <lineage>
        <taxon>Eukaryota</taxon>
        <taxon>Fungi</taxon>
        <taxon>Dikarya</taxon>
        <taxon>Basidiomycota</taxon>
        <taxon>Agaricomycotina</taxon>
        <taxon>Agaricomycetes</taxon>
        <taxon>Polyporales</taxon>
        <taxon>Polyporaceae</taxon>
        <taxon>Ganoderma</taxon>
    </lineage>
</organism>
<dbReference type="OrthoDB" id="437457at2759"/>
<gene>
    <name evidence="2" type="ORF">GSI_00959</name>
</gene>
<keyword evidence="1" id="KW-1133">Transmembrane helix</keyword>
<dbReference type="Proteomes" id="UP000230002">
    <property type="component" value="Unassembled WGS sequence"/>
</dbReference>